<dbReference type="Gene3D" id="3.50.30.10">
    <property type="entry name" value="Phosphohistidine domain"/>
    <property type="match status" value="1"/>
</dbReference>
<name>A0A087UU46_STEMI</name>
<dbReference type="PANTHER" id="PTHR43615">
    <property type="entry name" value="PHOSPHOENOLPYRUVATE SYNTHASE-RELATED"/>
    <property type="match status" value="1"/>
</dbReference>
<feature type="domain" description="PEP-utilising enzyme mobile" evidence="1">
    <location>
        <begin position="124"/>
        <end position="163"/>
    </location>
</feature>
<protein>
    <submittedName>
        <fullName evidence="2">Putative phosphoenolpyruvate synthase</fullName>
    </submittedName>
</protein>
<feature type="non-terminal residue" evidence="2">
    <location>
        <position position="163"/>
    </location>
</feature>
<proteinExistence type="predicted"/>
<dbReference type="STRING" id="407821.A0A087UU46"/>
<dbReference type="OrthoDB" id="6123450at2759"/>
<dbReference type="EMBL" id="KK121627">
    <property type="protein sequence ID" value="KFM80885.1"/>
    <property type="molecule type" value="Genomic_DNA"/>
</dbReference>
<dbReference type="PANTHER" id="PTHR43615:SF1">
    <property type="entry name" value="PPDK_N DOMAIN-CONTAINING PROTEIN"/>
    <property type="match status" value="1"/>
</dbReference>
<dbReference type="Proteomes" id="UP000054359">
    <property type="component" value="Unassembled WGS sequence"/>
</dbReference>
<dbReference type="InterPro" id="IPR036637">
    <property type="entry name" value="Phosphohistidine_dom_sf"/>
</dbReference>
<dbReference type="InterPro" id="IPR008279">
    <property type="entry name" value="PEP-util_enz_mobile_dom"/>
</dbReference>
<dbReference type="SUPFAM" id="SSF52009">
    <property type="entry name" value="Phosphohistidine domain"/>
    <property type="match status" value="1"/>
</dbReference>
<sequence length="163" mass="18413">MMIKGLDEWRKALRYLARLMVSEGRISEEDLLFFLTYEEIQELLNTRSPKIIARAVQRQRRYPIMDKYIFPEIIKGVPKPINLIDTPIVATDESIMMKGIPICQGIAEGFVRVALTLEEAAQLKPKEIMLTYSTDIGWTPYFPTLAGVVTELGGLISHGAVVS</sequence>
<dbReference type="Pfam" id="PF00391">
    <property type="entry name" value="PEP-utilizers"/>
    <property type="match status" value="1"/>
</dbReference>
<organism evidence="2 3">
    <name type="scientific">Stegodyphus mimosarum</name>
    <name type="common">African social velvet spider</name>
    <dbReference type="NCBI Taxonomy" id="407821"/>
    <lineage>
        <taxon>Eukaryota</taxon>
        <taxon>Metazoa</taxon>
        <taxon>Ecdysozoa</taxon>
        <taxon>Arthropoda</taxon>
        <taxon>Chelicerata</taxon>
        <taxon>Arachnida</taxon>
        <taxon>Araneae</taxon>
        <taxon>Araneomorphae</taxon>
        <taxon>Entelegynae</taxon>
        <taxon>Eresoidea</taxon>
        <taxon>Eresidae</taxon>
        <taxon>Stegodyphus</taxon>
    </lineage>
</organism>
<dbReference type="InterPro" id="IPR051549">
    <property type="entry name" value="PEP_Utilizing_Enz"/>
</dbReference>
<evidence type="ECO:0000259" key="1">
    <source>
        <dbReference type="Pfam" id="PF00391"/>
    </source>
</evidence>
<accession>A0A087UU46</accession>
<evidence type="ECO:0000313" key="2">
    <source>
        <dbReference type="EMBL" id="KFM80885.1"/>
    </source>
</evidence>
<reference evidence="2 3" key="1">
    <citation type="submission" date="2013-11" db="EMBL/GenBank/DDBJ databases">
        <title>Genome sequencing of Stegodyphus mimosarum.</title>
        <authorList>
            <person name="Bechsgaard J."/>
        </authorList>
    </citation>
    <scope>NUCLEOTIDE SEQUENCE [LARGE SCALE GENOMIC DNA]</scope>
</reference>
<dbReference type="OMA" id="YMTIEDI"/>
<evidence type="ECO:0000313" key="3">
    <source>
        <dbReference type="Proteomes" id="UP000054359"/>
    </source>
</evidence>
<dbReference type="AlphaFoldDB" id="A0A087UU46"/>
<keyword evidence="2" id="KW-0670">Pyruvate</keyword>
<keyword evidence="3" id="KW-1185">Reference proteome</keyword>
<dbReference type="GO" id="GO:0016772">
    <property type="term" value="F:transferase activity, transferring phosphorus-containing groups"/>
    <property type="evidence" value="ECO:0007669"/>
    <property type="project" value="InterPro"/>
</dbReference>
<gene>
    <name evidence="2" type="ORF">X975_00952</name>
</gene>